<evidence type="ECO:0000256" key="5">
    <source>
        <dbReference type="ARBA" id="ARBA00022747"/>
    </source>
</evidence>
<evidence type="ECO:0000256" key="2">
    <source>
        <dbReference type="ARBA" id="ARBA00022603"/>
    </source>
</evidence>
<dbReference type="GO" id="GO:0009307">
    <property type="term" value="P:DNA restriction-modification system"/>
    <property type="evidence" value="ECO:0007669"/>
    <property type="project" value="UniProtKB-KW"/>
</dbReference>
<dbReference type="RefSeq" id="WP_012955966.1">
    <property type="nucleotide sequence ID" value="NC_013790.1"/>
</dbReference>
<dbReference type="eggNOG" id="arCOG02632">
    <property type="taxonomic scope" value="Archaea"/>
</dbReference>
<keyword evidence="6" id="KW-0238">DNA-binding</keyword>
<dbReference type="PRINTS" id="PR00507">
    <property type="entry name" value="N12N6MTFRASE"/>
</dbReference>
<dbReference type="STRING" id="634498.mru_1167"/>
<dbReference type="Pfam" id="PF07669">
    <property type="entry name" value="Eco57I"/>
    <property type="match status" value="1"/>
</dbReference>
<gene>
    <name evidence="9" type="ordered locus">mru_1167</name>
</gene>
<reference evidence="9 10" key="1">
    <citation type="journal article" date="2010" name="PLoS ONE">
        <title>The genome sequence of the rumen methanogen Methanobrevibacter ruminantium reveals new possibilities for controlling ruminant methane emissions.</title>
        <authorList>
            <person name="Leahy S.C."/>
            <person name="Kelly W.J."/>
            <person name="Altermann E."/>
            <person name="Ronimus R.S."/>
            <person name="Yeoman C.J."/>
            <person name="Pacheco D.M."/>
            <person name="Li D."/>
            <person name="Kong Z."/>
            <person name="McTavish S."/>
            <person name="Sang C."/>
            <person name="Lambie S.C."/>
            <person name="Janssen P.H."/>
            <person name="Dey D."/>
            <person name="Attwood G.T."/>
        </authorList>
    </citation>
    <scope>NUCLEOTIDE SEQUENCE [LARGE SCALE GENOMIC DNA]</scope>
    <source>
        <strain evidence="10">ATCC 35063 / DSM 1093 / JCM 13430 / OCM 146 / M1</strain>
    </source>
</reference>
<dbReference type="GeneID" id="8770818"/>
<dbReference type="GO" id="GO:0009007">
    <property type="term" value="F:site-specific DNA-methyltransferase (adenine-specific) activity"/>
    <property type="evidence" value="ECO:0007669"/>
    <property type="project" value="UniProtKB-EC"/>
</dbReference>
<dbReference type="EMBL" id="CP001719">
    <property type="protein sequence ID" value="ADC47017.1"/>
    <property type="molecule type" value="Genomic_DNA"/>
</dbReference>
<dbReference type="InterPro" id="IPR002052">
    <property type="entry name" value="DNA_methylase_N6_adenine_CS"/>
</dbReference>
<sequence length="490" mass="56902">MLNYVSNETNSFLNSISKEERKKIGQFFTDVDVAKFMAQLYVPTKKHLDILDPGAGSGILSAAIISQLENTDVDSINLTLYENDSRILPLLQNNLKFISENTSINLKYEIIEENYILNNSFSIESQEFCKKEYDFVIANPPYFKISRKAPEAQLMESICYGAPNIYFLFMAMSLHHLSKDSEMVFIVPRSWTSGAYFKKFREYLLSAGKINQVHLFVSRDNVFNKQNVLQETIIIHVIKSKKPLESIKISSSSNNDFSDIDEFEVPYDLAISNDENHFVYLPTNKGEVKVLNDVHKFDSSFLTEEIKLRTGLTVDFRNKSYLEEKPNKDNVPLIYPFHFNKNFITFPVEHDKKQYVNMAKKGLIQENKDYLFLKRFTSKEEKRRLQPAIYLKEDFPNYDYISTENKINFIESTNDDDLSKEQIYGLFVIFNSTMYDKYYRILNGSTQVNANEINSLNIPSRTSLENLGRILINKNDYSVESCDEILESIL</sequence>
<keyword evidence="2 9" id="KW-0489">Methyltransferase</keyword>
<dbReference type="AlphaFoldDB" id="D3E3A6"/>
<dbReference type="PROSITE" id="PS00092">
    <property type="entry name" value="N6_MTASE"/>
    <property type="match status" value="1"/>
</dbReference>
<dbReference type="InterPro" id="IPR029063">
    <property type="entry name" value="SAM-dependent_MTases_sf"/>
</dbReference>
<keyword evidence="3" id="KW-0808">Transferase</keyword>
<dbReference type="SUPFAM" id="SSF53335">
    <property type="entry name" value="S-adenosyl-L-methionine-dependent methyltransferases"/>
    <property type="match status" value="1"/>
</dbReference>
<keyword evidence="5" id="KW-0680">Restriction system</keyword>
<protein>
    <recommendedName>
        <fullName evidence="1">site-specific DNA-methyltransferase (adenine-specific)</fullName>
        <ecNumber evidence="1">2.1.1.72</ecNumber>
    </recommendedName>
</protein>
<dbReference type="InterPro" id="IPR050953">
    <property type="entry name" value="N4_N6_ade-DNA_methylase"/>
</dbReference>
<proteinExistence type="predicted"/>
<comment type="catalytic activity">
    <reaction evidence="7">
        <text>a 2'-deoxyadenosine in DNA + S-adenosyl-L-methionine = an N(6)-methyl-2'-deoxyadenosine in DNA + S-adenosyl-L-homocysteine + H(+)</text>
        <dbReference type="Rhea" id="RHEA:15197"/>
        <dbReference type="Rhea" id="RHEA-COMP:12418"/>
        <dbReference type="Rhea" id="RHEA-COMP:12419"/>
        <dbReference type="ChEBI" id="CHEBI:15378"/>
        <dbReference type="ChEBI" id="CHEBI:57856"/>
        <dbReference type="ChEBI" id="CHEBI:59789"/>
        <dbReference type="ChEBI" id="CHEBI:90615"/>
        <dbReference type="ChEBI" id="CHEBI:90616"/>
        <dbReference type="EC" id="2.1.1.72"/>
    </reaction>
</comment>
<dbReference type="Proteomes" id="UP000008680">
    <property type="component" value="Chromosome"/>
</dbReference>
<organism evidence="9 10">
    <name type="scientific">Methanobrevibacter ruminantium (strain ATCC 35063 / DSM 1093 / JCM 13430 / OCM 146 / M1)</name>
    <name type="common">Methanobacterium ruminantium</name>
    <dbReference type="NCBI Taxonomy" id="634498"/>
    <lineage>
        <taxon>Archaea</taxon>
        <taxon>Methanobacteriati</taxon>
        <taxon>Methanobacteriota</taxon>
        <taxon>Methanomada group</taxon>
        <taxon>Methanobacteria</taxon>
        <taxon>Methanobacteriales</taxon>
        <taxon>Methanobacteriaceae</taxon>
        <taxon>Methanobrevibacter</taxon>
    </lineage>
</organism>
<dbReference type="HOGENOM" id="CLU_025185_0_0_2"/>
<dbReference type="GO" id="GO:0003677">
    <property type="term" value="F:DNA binding"/>
    <property type="evidence" value="ECO:0007669"/>
    <property type="project" value="UniProtKB-KW"/>
</dbReference>
<evidence type="ECO:0000259" key="8">
    <source>
        <dbReference type="Pfam" id="PF07669"/>
    </source>
</evidence>
<keyword evidence="10" id="KW-1185">Reference proteome</keyword>
<dbReference type="KEGG" id="mru:mru_1167"/>
<evidence type="ECO:0000313" key="10">
    <source>
        <dbReference type="Proteomes" id="UP000008680"/>
    </source>
</evidence>
<dbReference type="PANTHER" id="PTHR33841">
    <property type="entry name" value="DNA METHYLTRANSFERASE YEEA-RELATED"/>
    <property type="match status" value="1"/>
</dbReference>
<dbReference type="OrthoDB" id="45790at2157"/>
<evidence type="ECO:0000256" key="1">
    <source>
        <dbReference type="ARBA" id="ARBA00011900"/>
    </source>
</evidence>
<dbReference type="REBASE" id="23646">
    <property type="entry name" value="M.MruORF1167P"/>
</dbReference>
<dbReference type="PANTHER" id="PTHR33841:SF6">
    <property type="entry name" value="TYPE II METHYLTRANSFERASE M.HINDII"/>
    <property type="match status" value="1"/>
</dbReference>
<evidence type="ECO:0000256" key="3">
    <source>
        <dbReference type="ARBA" id="ARBA00022679"/>
    </source>
</evidence>
<dbReference type="Gene3D" id="3.40.50.150">
    <property type="entry name" value="Vaccinia Virus protein VP39"/>
    <property type="match status" value="1"/>
</dbReference>
<feature type="domain" description="Type II methyltransferase M.TaqI-like" evidence="8">
    <location>
        <begin position="94"/>
        <end position="223"/>
    </location>
</feature>
<accession>D3E3A6</accession>
<dbReference type="InterPro" id="IPR011639">
    <property type="entry name" value="MethylTrfase_TaqI-like_dom"/>
</dbReference>
<dbReference type="EC" id="2.1.1.72" evidence="1"/>
<evidence type="ECO:0000313" key="9">
    <source>
        <dbReference type="EMBL" id="ADC47017.1"/>
    </source>
</evidence>
<dbReference type="GO" id="GO:0032259">
    <property type="term" value="P:methylation"/>
    <property type="evidence" value="ECO:0007669"/>
    <property type="project" value="UniProtKB-KW"/>
</dbReference>
<name>D3E3A6_METRM</name>
<keyword evidence="4" id="KW-0949">S-adenosyl-L-methionine</keyword>
<evidence type="ECO:0000256" key="4">
    <source>
        <dbReference type="ARBA" id="ARBA00022691"/>
    </source>
</evidence>
<dbReference type="PATRIC" id="fig|634498.28.peg.1168"/>
<evidence type="ECO:0000256" key="6">
    <source>
        <dbReference type="ARBA" id="ARBA00023125"/>
    </source>
</evidence>
<evidence type="ECO:0000256" key="7">
    <source>
        <dbReference type="ARBA" id="ARBA00047942"/>
    </source>
</evidence>